<dbReference type="EMBL" id="BONI01000002">
    <property type="protein sequence ID" value="GIG03792.1"/>
    <property type="molecule type" value="Genomic_DNA"/>
</dbReference>
<name>A0A8J3KIQ8_9ACTN</name>
<dbReference type="Gene3D" id="3.40.50.300">
    <property type="entry name" value="P-loop containing nucleotide triphosphate hydrolases"/>
    <property type="match status" value="1"/>
</dbReference>
<evidence type="ECO:0000313" key="1">
    <source>
        <dbReference type="EMBL" id="GIG03792.1"/>
    </source>
</evidence>
<dbReference type="AlphaFoldDB" id="A0A8J3KIQ8"/>
<reference evidence="1 2" key="1">
    <citation type="submission" date="2021-01" db="EMBL/GenBank/DDBJ databases">
        <title>Whole genome shotgun sequence of Catellatospora coxensis NBRC 107359.</title>
        <authorList>
            <person name="Komaki H."/>
            <person name="Tamura T."/>
        </authorList>
    </citation>
    <scope>NUCLEOTIDE SEQUENCE [LARGE SCALE GENOMIC DNA]</scope>
    <source>
        <strain evidence="1 2">NBRC 107359</strain>
    </source>
</reference>
<dbReference type="Proteomes" id="UP000630887">
    <property type="component" value="Unassembled WGS sequence"/>
</dbReference>
<protein>
    <recommendedName>
        <fullName evidence="3">AAA domain-containing protein</fullName>
    </recommendedName>
</protein>
<gene>
    <name evidence="1" type="ORF">Cco03nite_04920</name>
</gene>
<evidence type="ECO:0008006" key="3">
    <source>
        <dbReference type="Google" id="ProtNLM"/>
    </source>
</evidence>
<keyword evidence="2" id="KW-1185">Reference proteome</keyword>
<organism evidence="1 2">
    <name type="scientific">Catellatospora coxensis</name>
    <dbReference type="NCBI Taxonomy" id="310354"/>
    <lineage>
        <taxon>Bacteria</taxon>
        <taxon>Bacillati</taxon>
        <taxon>Actinomycetota</taxon>
        <taxon>Actinomycetes</taxon>
        <taxon>Micromonosporales</taxon>
        <taxon>Micromonosporaceae</taxon>
        <taxon>Catellatospora</taxon>
    </lineage>
</organism>
<dbReference type="RefSeq" id="WP_203688251.1">
    <property type="nucleotide sequence ID" value="NZ_BAAALC010000001.1"/>
</dbReference>
<dbReference type="Pfam" id="PF01745">
    <property type="entry name" value="IPT"/>
    <property type="match status" value="1"/>
</dbReference>
<proteinExistence type="predicted"/>
<dbReference type="InterPro" id="IPR027417">
    <property type="entry name" value="P-loop_NTPase"/>
</dbReference>
<dbReference type="SUPFAM" id="SSF52540">
    <property type="entry name" value="P-loop containing nucleoside triphosphate hydrolases"/>
    <property type="match status" value="1"/>
</dbReference>
<comment type="caution">
    <text evidence="1">The sequence shown here is derived from an EMBL/GenBank/DDBJ whole genome shotgun (WGS) entry which is preliminary data.</text>
</comment>
<sequence>MGNPVPAPSWTVTLICGASGIGKSRIATALARRYGVPLAEVDDMVTVVKALTTPEQSPMLHLWDTNVAARQWTPARIVEHTIAVAETMRPGIEAVITDHIESAAPVVMEGDYLLPDVAAGFGDLVRTVVISEPDEDQIVANYLSREPGAAEQRLRALVSARFDAELSIRAARIGVPVVPARPWSDNVDRVDAALRR</sequence>
<accession>A0A8J3KIQ8</accession>
<evidence type="ECO:0000313" key="2">
    <source>
        <dbReference type="Proteomes" id="UP000630887"/>
    </source>
</evidence>